<dbReference type="EMBL" id="PDUG01000006">
    <property type="protein sequence ID" value="PIC17107.1"/>
    <property type="molecule type" value="Genomic_DNA"/>
</dbReference>
<proteinExistence type="predicted"/>
<accession>A0A2G5SQ11</accession>
<organism evidence="2 3">
    <name type="scientific">Caenorhabditis nigoni</name>
    <dbReference type="NCBI Taxonomy" id="1611254"/>
    <lineage>
        <taxon>Eukaryota</taxon>
        <taxon>Metazoa</taxon>
        <taxon>Ecdysozoa</taxon>
        <taxon>Nematoda</taxon>
        <taxon>Chromadorea</taxon>
        <taxon>Rhabditida</taxon>
        <taxon>Rhabditina</taxon>
        <taxon>Rhabditomorpha</taxon>
        <taxon>Rhabditoidea</taxon>
        <taxon>Rhabditidae</taxon>
        <taxon>Peloderinae</taxon>
        <taxon>Caenorhabditis</taxon>
    </lineage>
</organism>
<protein>
    <submittedName>
        <fullName evidence="2">Uncharacterized protein</fullName>
    </submittedName>
</protein>
<gene>
    <name evidence="2" type="primary">Cnig_chr_X.g23465</name>
    <name evidence="1" type="synonym">Cnig_chr_X.g23462</name>
    <name evidence="1" type="ORF">B9Z55_023462</name>
    <name evidence="2" type="ORF">B9Z55_023465</name>
</gene>
<comment type="caution">
    <text evidence="2">The sequence shown here is derived from an EMBL/GenBank/DDBJ whole genome shotgun (WGS) entry which is preliminary data.</text>
</comment>
<dbReference type="Proteomes" id="UP000230233">
    <property type="component" value="Chromosome X"/>
</dbReference>
<evidence type="ECO:0000313" key="2">
    <source>
        <dbReference type="EMBL" id="PIC17107.1"/>
    </source>
</evidence>
<reference evidence="3" key="1">
    <citation type="submission" date="2017-10" db="EMBL/GenBank/DDBJ databases">
        <title>Rapid genome shrinkage in a self-fertile nematode reveals novel sperm competition proteins.</title>
        <authorList>
            <person name="Yin D."/>
            <person name="Schwarz E.M."/>
            <person name="Thomas C.G."/>
            <person name="Felde R.L."/>
            <person name="Korf I.F."/>
            <person name="Cutter A.D."/>
            <person name="Schartner C.M."/>
            <person name="Ralston E.J."/>
            <person name="Meyer B.J."/>
            <person name="Haag E.S."/>
        </authorList>
    </citation>
    <scope>NUCLEOTIDE SEQUENCE [LARGE SCALE GENOMIC DNA]</scope>
    <source>
        <strain evidence="3">JU1422</strain>
    </source>
</reference>
<dbReference type="EMBL" id="PDUG01000006">
    <property type="protein sequence ID" value="PIC17103.1"/>
    <property type="molecule type" value="Genomic_DNA"/>
</dbReference>
<name>A0A2G5SQ11_9PELO</name>
<evidence type="ECO:0000313" key="1">
    <source>
        <dbReference type="EMBL" id="PIC17103.1"/>
    </source>
</evidence>
<dbReference type="AlphaFoldDB" id="A0A2G5SQ11"/>
<sequence length="110" mass="12809">MKLTTSDYDIISNSKFLKIQCSMTGMQKTVEHFLESTDCWKPHKLGGRSYGCHWFSDRKITELFKGIETTVSTTKVAEISRKSLDVGIAVDWLAQRRMFKSREADQRRER</sequence>
<keyword evidence="3" id="KW-1185">Reference proteome</keyword>
<reference evidence="2" key="2">
    <citation type="journal article" date="2018" name="Science">
        <title>Rapid genome shrinkage in a self-fertile nematode reveals sperm competition proteins.</title>
        <authorList>
            <person name="Yin D."/>
            <person name="Schwarz E.M."/>
            <person name="Thomas C.G."/>
            <person name="Felde R.L."/>
            <person name="Korf I.F."/>
            <person name="Cutter A.D."/>
            <person name="Schartner C.M."/>
            <person name="Ralston E.J."/>
            <person name="Meyer B.J."/>
            <person name="Haag E.S."/>
        </authorList>
    </citation>
    <scope>NUCLEOTIDE SEQUENCE</scope>
    <source>
        <strain evidence="2">JU1422</strain>
    </source>
</reference>
<evidence type="ECO:0000313" key="3">
    <source>
        <dbReference type="Proteomes" id="UP000230233"/>
    </source>
</evidence>